<feature type="transmembrane region" description="Helical" evidence="1">
    <location>
        <begin position="177"/>
        <end position="200"/>
    </location>
</feature>
<keyword evidence="1" id="KW-1133">Transmembrane helix</keyword>
<dbReference type="Proteomes" id="UP000199564">
    <property type="component" value="Unassembled WGS sequence"/>
</dbReference>
<name>A0A1I5EAZ0_9BACT</name>
<evidence type="ECO:0000256" key="1">
    <source>
        <dbReference type="SAM" id="Phobius"/>
    </source>
</evidence>
<keyword evidence="1" id="KW-0472">Membrane</keyword>
<accession>A0A1I5EAZ0</accession>
<protein>
    <recommendedName>
        <fullName evidence="2">DUF4328 domain-containing protein</fullName>
    </recommendedName>
</protein>
<dbReference type="EMBL" id="FOVW01000003">
    <property type="protein sequence ID" value="SFO08540.1"/>
    <property type="molecule type" value="Genomic_DNA"/>
</dbReference>
<gene>
    <name evidence="3" type="ORF">SAMN04488519_103364</name>
</gene>
<dbReference type="RefSeq" id="WP_091651933.1">
    <property type="nucleotide sequence ID" value="NZ_FOVW01000003.1"/>
</dbReference>
<organism evidence="3 4">
    <name type="scientific">Algoriphagus ornithinivorans</name>
    <dbReference type="NCBI Taxonomy" id="226506"/>
    <lineage>
        <taxon>Bacteria</taxon>
        <taxon>Pseudomonadati</taxon>
        <taxon>Bacteroidota</taxon>
        <taxon>Cytophagia</taxon>
        <taxon>Cytophagales</taxon>
        <taxon>Cyclobacteriaceae</taxon>
        <taxon>Algoriphagus</taxon>
    </lineage>
</organism>
<feature type="transmembrane region" description="Helical" evidence="1">
    <location>
        <begin position="94"/>
        <end position="115"/>
    </location>
</feature>
<evidence type="ECO:0000313" key="4">
    <source>
        <dbReference type="Proteomes" id="UP000199564"/>
    </source>
</evidence>
<proteinExistence type="predicted"/>
<dbReference type="InterPro" id="IPR025565">
    <property type="entry name" value="DUF4328"/>
</dbReference>
<reference evidence="4" key="1">
    <citation type="submission" date="2016-10" db="EMBL/GenBank/DDBJ databases">
        <authorList>
            <person name="Varghese N."/>
            <person name="Submissions S."/>
        </authorList>
    </citation>
    <scope>NUCLEOTIDE SEQUENCE [LARGE SCALE GENOMIC DNA]</scope>
    <source>
        <strain evidence="4">DSM 15282</strain>
    </source>
</reference>
<dbReference type="AlphaFoldDB" id="A0A1I5EAZ0"/>
<sequence length="234" mass="27608">MKKFRSNASRADWAKKISLLYIFFSVVGIIFNTYKLDFLHKVKIGEDFNQMDAELIDHIDQLLGVTLIGLYISFMILFIMWFRRAYFNLHQKFNYLQLSEGWAAGAWFVPFLNLFRPYVIMKEMVEESANYLKKVGVDVGSKAKNILSPWWTFTVISMILGRIIWKMKTDSLEELIDLTQLLIASFAIDIITYFLFWQMIKFYSEREKLMEIAEKELEIVNHTSSSPENEMLTI</sequence>
<evidence type="ECO:0000313" key="3">
    <source>
        <dbReference type="EMBL" id="SFO08540.1"/>
    </source>
</evidence>
<feature type="transmembrane region" description="Helical" evidence="1">
    <location>
        <begin position="20"/>
        <end position="42"/>
    </location>
</feature>
<evidence type="ECO:0000259" key="2">
    <source>
        <dbReference type="Pfam" id="PF14219"/>
    </source>
</evidence>
<keyword evidence="4" id="KW-1185">Reference proteome</keyword>
<dbReference type="STRING" id="226506.SAMN04488519_103364"/>
<feature type="domain" description="DUF4328" evidence="2">
    <location>
        <begin position="50"/>
        <end position="202"/>
    </location>
</feature>
<feature type="transmembrane region" description="Helical" evidence="1">
    <location>
        <begin position="146"/>
        <end position="165"/>
    </location>
</feature>
<keyword evidence="1" id="KW-0812">Transmembrane</keyword>
<dbReference type="Pfam" id="PF14219">
    <property type="entry name" value="DUF4328"/>
    <property type="match status" value="1"/>
</dbReference>
<feature type="transmembrane region" description="Helical" evidence="1">
    <location>
        <begin position="62"/>
        <end position="82"/>
    </location>
</feature>